<keyword evidence="6" id="KW-0949">S-adenosyl-L-methionine</keyword>
<dbReference type="InterPro" id="IPR007197">
    <property type="entry name" value="rSAM"/>
</dbReference>
<keyword evidence="9" id="KW-0408">Iron</keyword>
<dbReference type="Gene3D" id="3.20.20.70">
    <property type="entry name" value="Aldolase class I"/>
    <property type="match status" value="1"/>
</dbReference>
<dbReference type="InterPro" id="IPR013785">
    <property type="entry name" value="Aldolase_TIM"/>
</dbReference>
<gene>
    <name evidence="13" type="primary">nrdG</name>
    <name evidence="13" type="ORF">WMO37_00085</name>
</gene>
<sequence>MNYAEIKYCDIANGPGVRTSLFVSGCTHHCPGCFNEIAWDFEYGKPFTQETIDAILASLEPGYIAGLTLLGGEPFEYANQQGLLPLLQQTKSRFPQKNIWCFTGYLFDKDICEQMCEKWDVTREMLSYIDVLVDGKFMQELKSLNLKFKGSSNQRTILVQESLAKGSPVLLF</sequence>
<name>A0ABV1H144_9FIRM</name>
<keyword evidence="14" id="KW-1185">Reference proteome</keyword>
<evidence type="ECO:0000256" key="5">
    <source>
        <dbReference type="ARBA" id="ARBA00022485"/>
    </source>
</evidence>
<keyword evidence="5" id="KW-0004">4Fe-4S</keyword>
<evidence type="ECO:0000256" key="3">
    <source>
        <dbReference type="ARBA" id="ARBA00009777"/>
    </source>
</evidence>
<dbReference type="Pfam" id="PF13353">
    <property type="entry name" value="Fer4_12"/>
    <property type="match status" value="1"/>
</dbReference>
<dbReference type="PANTHER" id="PTHR30352">
    <property type="entry name" value="PYRUVATE FORMATE-LYASE-ACTIVATING ENZYME"/>
    <property type="match status" value="1"/>
</dbReference>
<dbReference type="EC" id="1.97.1.-" evidence="12"/>
<proteinExistence type="inferred from homology"/>
<evidence type="ECO:0000256" key="2">
    <source>
        <dbReference type="ARBA" id="ARBA00003852"/>
    </source>
</evidence>
<keyword evidence="8 12" id="KW-0560">Oxidoreductase</keyword>
<dbReference type="InterPro" id="IPR058240">
    <property type="entry name" value="rSAM_sf"/>
</dbReference>
<evidence type="ECO:0000256" key="6">
    <source>
        <dbReference type="ARBA" id="ARBA00022691"/>
    </source>
</evidence>
<comment type="catalytic activity">
    <reaction evidence="11">
        <text>glycyl-[protein] + reduced [flavodoxin] + S-adenosyl-L-methionine = glycin-2-yl radical-[protein] + semiquinone [flavodoxin] + 5'-deoxyadenosine + L-methionine + H(+)</text>
        <dbReference type="Rhea" id="RHEA:61976"/>
        <dbReference type="Rhea" id="RHEA-COMP:10622"/>
        <dbReference type="Rhea" id="RHEA-COMP:14480"/>
        <dbReference type="Rhea" id="RHEA-COMP:15993"/>
        <dbReference type="Rhea" id="RHEA-COMP:15994"/>
        <dbReference type="ChEBI" id="CHEBI:15378"/>
        <dbReference type="ChEBI" id="CHEBI:17319"/>
        <dbReference type="ChEBI" id="CHEBI:29947"/>
        <dbReference type="ChEBI" id="CHEBI:32722"/>
        <dbReference type="ChEBI" id="CHEBI:57618"/>
        <dbReference type="ChEBI" id="CHEBI:57844"/>
        <dbReference type="ChEBI" id="CHEBI:59789"/>
        <dbReference type="ChEBI" id="CHEBI:140311"/>
    </reaction>
</comment>
<comment type="function">
    <text evidence="2 12">Activation of anaerobic ribonucleoside-triphosphate reductase under anaerobic conditions by generation of an organic free radical, using S-adenosylmethionine and reduced flavodoxin as cosubstrates to produce 5'-deoxy-adenosine.</text>
</comment>
<dbReference type="SFLD" id="SFLDG01063">
    <property type="entry name" value="activating_enzymes__group_1"/>
    <property type="match status" value="1"/>
</dbReference>
<dbReference type="SUPFAM" id="SSF102114">
    <property type="entry name" value="Radical SAM enzymes"/>
    <property type="match status" value="1"/>
</dbReference>
<protein>
    <recommendedName>
        <fullName evidence="4 12">Anaerobic ribonucleoside-triphosphate reductase-activating protein</fullName>
        <ecNumber evidence="12">1.97.1.-</ecNumber>
    </recommendedName>
</protein>
<dbReference type="PANTHER" id="PTHR30352:SF2">
    <property type="entry name" value="ANAEROBIC RIBONUCLEOSIDE-TRIPHOSPHATE REDUCTASE-ACTIVATING PROTEIN"/>
    <property type="match status" value="1"/>
</dbReference>
<dbReference type="InterPro" id="IPR012837">
    <property type="entry name" value="NrdG"/>
</dbReference>
<dbReference type="InterPro" id="IPR001989">
    <property type="entry name" value="Radical_activat_CS"/>
</dbReference>
<evidence type="ECO:0000256" key="12">
    <source>
        <dbReference type="PIRNR" id="PIRNR000368"/>
    </source>
</evidence>
<dbReference type="SFLD" id="SFLDS00029">
    <property type="entry name" value="Radical_SAM"/>
    <property type="match status" value="1"/>
</dbReference>
<evidence type="ECO:0000313" key="14">
    <source>
        <dbReference type="Proteomes" id="UP001546774"/>
    </source>
</evidence>
<comment type="caution">
    <text evidence="13">The sequence shown here is derived from an EMBL/GenBank/DDBJ whole genome shotgun (WGS) entry which is preliminary data.</text>
</comment>
<dbReference type="Proteomes" id="UP001546774">
    <property type="component" value="Unassembled WGS sequence"/>
</dbReference>
<evidence type="ECO:0000256" key="4">
    <source>
        <dbReference type="ARBA" id="ARBA00014281"/>
    </source>
</evidence>
<evidence type="ECO:0000256" key="10">
    <source>
        <dbReference type="ARBA" id="ARBA00023014"/>
    </source>
</evidence>
<dbReference type="InterPro" id="IPR034457">
    <property type="entry name" value="Organic_radical-activating"/>
</dbReference>
<dbReference type="PROSITE" id="PS01087">
    <property type="entry name" value="RADICAL_ACTIVATING"/>
    <property type="match status" value="1"/>
</dbReference>
<dbReference type="SFLD" id="SFLDF00299">
    <property type="entry name" value="anaerobic_ribonucleoside-triph"/>
    <property type="match status" value="1"/>
</dbReference>
<accession>A0ABV1H144</accession>
<dbReference type="EMBL" id="JBBMFS010000001">
    <property type="protein sequence ID" value="MEQ2553416.1"/>
    <property type="molecule type" value="Genomic_DNA"/>
</dbReference>
<comment type="similarity">
    <text evidence="3 12">Belongs to the organic radical-activating enzymes family.</text>
</comment>
<evidence type="ECO:0000256" key="1">
    <source>
        <dbReference type="ARBA" id="ARBA00001966"/>
    </source>
</evidence>
<reference evidence="13" key="1">
    <citation type="submission" date="2024-03" db="EMBL/GenBank/DDBJ databases">
        <title>Human intestinal bacterial collection.</title>
        <authorList>
            <person name="Pauvert C."/>
            <person name="Hitch T.C.A."/>
            <person name="Clavel T."/>
        </authorList>
    </citation>
    <scope>NUCLEOTIDE SEQUENCE [LARGE SCALE GENOMIC DNA]</scope>
    <source>
        <strain evidence="13">CLA-AA-H89B</strain>
    </source>
</reference>
<evidence type="ECO:0000256" key="7">
    <source>
        <dbReference type="ARBA" id="ARBA00022723"/>
    </source>
</evidence>
<dbReference type="NCBIfam" id="TIGR02491">
    <property type="entry name" value="NrdG"/>
    <property type="match status" value="1"/>
</dbReference>
<evidence type="ECO:0000256" key="8">
    <source>
        <dbReference type="ARBA" id="ARBA00023002"/>
    </source>
</evidence>
<dbReference type="SFLD" id="SFLDG01066">
    <property type="entry name" value="organic_radical-activating_enz"/>
    <property type="match status" value="1"/>
</dbReference>
<keyword evidence="7" id="KW-0479">Metal-binding</keyword>
<dbReference type="PIRSF" id="PIRSF000368">
    <property type="entry name" value="NrdG"/>
    <property type="match status" value="1"/>
</dbReference>
<keyword evidence="10" id="KW-0411">Iron-sulfur</keyword>
<evidence type="ECO:0000313" key="13">
    <source>
        <dbReference type="EMBL" id="MEQ2553416.1"/>
    </source>
</evidence>
<comment type="cofactor">
    <cofactor evidence="1">
        <name>[4Fe-4S] cluster</name>
        <dbReference type="ChEBI" id="CHEBI:49883"/>
    </cofactor>
</comment>
<organism evidence="13 14">
    <name type="scientific">Lachnospira intestinalis</name>
    <dbReference type="NCBI Taxonomy" id="3133158"/>
    <lineage>
        <taxon>Bacteria</taxon>
        <taxon>Bacillati</taxon>
        <taxon>Bacillota</taxon>
        <taxon>Clostridia</taxon>
        <taxon>Lachnospirales</taxon>
        <taxon>Lachnospiraceae</taxon>
        <taxon>Lachnospira</taxon>
    </lineage>
</organism>
<evidence type="ECO:0000256" key="11">
    <source>
        <dbReference type="ARBA" id="ARBA00047365"/>
    </source>
</evidence>
<evidence type="ECO:0000256" key="9">
    <source>
        <dbReference type="ARBA" id="ARBA00023004"/>
    </source>
</evidence>
<dbReference type="CDD" id="cd01335">
    <property type="entry name" value="Radical_SAM"/>
    <property type="match status" value="1"/>
</dbReference>